<dbReference type="RefSeq" id="WP_206370061.1">
    <property type="nucleotide sequence ID" value="NZ_CAWPTM010000051.1"/>
</dbReference>
<keyword evidence="2" id="KW-0812">Transmembrane</keyword>
<keyword evidence="2" id="KW-0472">Membrane</keyword>
<feature type="compositionally biased region" description="Low complexity" evidence="1">
    <location>
        <begin position="53"/>
        <end position="62"/>
    </location>
</feature>
<keyword evidence="2" id="KW-1133">Transmembrane helix</keyword>
<dbReference type="EMBL" id="JAFHLB010000014">
    <property type="protein sequence ID" value="MBN3578382.1"/>
    <property type="molecule type" value="Genomic_DNA"/>
</dbReference>
<keyword evidence="4" id="KW-1185">Reference proteome</keyword>
<gene>
    <name evidence="3" type="ORF">JYA62_11995</name>
</gene>
<feature type="region of interest" description="Disordered" evidence="1">
    <location>
        <begin position="43"/>
        <end position="69"/>
    </location>
</feature>
<accession>A0ABS3A3Y6</accession>
<name>A0ABS3A3Y6_9VIBR</name>
<evidence type="ECO:0000256" key="2">
    <source>
        <dbReference type="SAM" id="Phobius"/>
    </source>
</evidence>
<evidence type="ECO:0000313" key="4">
    <source>
        <dbReference type="Proteomes" id="UP000779070"/>
    </source>
</evidence>
<reference evidence="3 4" key="1">
    <citation type="submission" date="2021-02" db="EMBL/GenBank/DDBJ databases">
        <title>Draft Genome Sequences of 5 Vibrio neptunius Strains Isolated From of Bivalve Hatcheries.</title>
        <authorList>
            <person name="Galvis F."/>
            <person name="Barja J.L."/>
            <person name="Lemos M.L."/>
            <person name="Balado M."/>
        </authorList>
    </citation>
    <scope>NUCLEOTIDE SEQUENCE [LARGE SCALE GENOMIC DNA]</scope>
    <source>
        <strain evidence="3 4">PP-145.98</strain>
    </source>
</reference>
<comment type="caution">
    <text evidence="3">The sequence shown here is derived from an EMBL/GenBank/DDBJ whole genome shotgun (WGS) entry which is preliminary data.</text>
</comment>
<organism evidence="3 4">
    <name type="scientific">Vibrio neptunius</name>
    <dbReference type="NCBI Taxonomy" id="170651"/>
    <lineage>
        <taxon>Bacteria</taxon>
        <taxon>Pseudomonadati</taxon>
        <taxon>Pseudomonadota</taxon>
        <taxon>Gammaproteobacteria</taxon>
        <taxon>Vibrionales</taxon>
        <taxon>Vibrionaceae</taxon>
        <taxon>Vibrio</taxon>
    </lineage>
</organism>
<dbReference type="Proteomes" id="UP000779070">
    <property type="component" value="Unassembled WGS sequence"/>
</dbReference>
<evidence type="ECO:0000256" key="1">
    <source>
        <dbReference type="SAM" id="MobiDB-lite"/>
    </source>
</evidence>
<feature type="transmembrane region" description="Helical" evidence="2">
    <location>
        <begin position="7"/>
        <end position="39"/>
    </location>
</feature>
<evidence type="ECO:0000313" key="3">
    <source>
        <dbReference type="EMBL" id="MBN3578382.1"/>
    </source>
</evidence>
<protein>
    <submittedName>
        <fullName evidence="3">Uncharacterized protein</fullName>
    </submittedName>
</protein>
<proteinExistence type="predicted"/>
<sequence length="69" mass="7023">MKKFICIALCAAIGVYGLLVGDFFAGFVMIAVAVFIAVVDTSEGKSSGPSMQNSYYDNDSSGGDSGGGD</sequence>